<dbReference type="EMBL" id="JAQIZT010000018">
    <property type="protein sequence ID" value="KAJ6958265.1"/>
    <property type="molecule type" value="Genomic_DNA"/>
</dbReference>
<gene>
    <name evidence="1" type="ORF">NC653_040034</name>
</gene>
<keyword evidence="2" id="KW-1185">Reference proteome</keyword>
<organism evidence="1 2">
    <name type="scientific">Populus alba x Populus x berolinensis</name>
    <dbReference type="NCBI Taxonomy" id="444605"/>
    <lineage>
        <taxon>Eukaryota</taxon>
        <taxon>Viridiplantae</taxon>
        <taxon>Streptophyta</taxon>
        <taxon>Embryophyta</taxon>
        <taxon>Tracheophyta</taxon>
        <taxon>Spermatophyta</taxon>
        <taxon>Magnoliopsida</taxon>
        <taxon>eudicotyledons</taxon>
        <taxon>Gunneridae</taxon>
        <taxon>Pentapetalae</taxon>
        <taxon>rosids</taxon>
        <taxon>fabids</taxon>
        <taxon>Malpighiales</taxon>
        <taxon>Salicaceae</taxon>
        <taxon>Saliceae</taxon>
        <taxon>Populus</taxon>
    </lineage>
</organism>
<dbReference type="AlphaFoldDB" id="A0AAD6LCU5"/>
<comment type="caution">
    <text evidence="1">The sequence shown here is derived from an EMBL/GenBank/DDBJ whole genome shotgun (WGS) entry which is preliminary data.</text>
</comment>
<evidence type="ECO:0000313" key="2">
    <source>
        <dbReference type="Proteomes" id="UP001164929"/>
    </source>
</evidence>
<dbReference type="Proteomes" id="UP001164929">
    <property type="component" value="Chromosome 18"/>
</dbReference>
<evidence type="ECO:0000313" key="1">
    <source>
        <dbReference type="EMBL" id="KAJ6958265.1"/>
    </source>
</evidence>
<protein>
    <submittedName>
        <fullName evidence="1">Uncharacterized protein</fullName>
    </submittedName>
</protein>
<sequence length="108" mass="12221">MPRGGDDIFAVQKSGRKRNTLPSFIVAAKKGFSFLVWLRNTSDLSLVAYLPDSFLFSFPDLNLSSELAPALLFDKYEEEVWGKTPDHSTDNGSCLNLHLKTCKDRFIY</sequence>
<name>A0AAD6LCU5_9ROSI</name>
<proteinExistence type="predicted"/>
<accession>A0AAD6LCU5</accession>
<reference evidence="1 2" key="1">
    <citation type="journal article" date="2023" name="Mol. Ecol. Resour.">
        <title>Chromosome-level genome assembly of a triploid poplar Populus alba 'Berolinensis'.</title>
        <authorList>
            <person name="Chen S."/>
            <person name="Yu Y."/>
            <person name="Wang X."/>
            <person name="Wang S."/>
            <person name="Zhang T."/>
            <person name="Zhou Y."/>
            <person name="He R."/>
            <person name="Meng N."/>
            <person name="Wang Y."/>
            <person name="Liu W."/>
            <person name="Liu Z."/>
            <person name="Liu J."/>
            <person name="Guo Q."/>
            <person name="Huang H."/>
            <person name="Sederoff R.R."/>
            <person name="Wang G."/>
            <person name="Qu G."/>
            <person name="Chen S."/>
        </authorList>
    </citation>
    <scope>NUCLEOTIDE SEQUENCE [LARGE SCALE GENOMIC DNA]</scope>
    <source>
        <strain evidence="1">SC-2020</strain>
    </source>
</reference>